<dbReference type="PANTHER" id="PTHR12001">
    <property type="entry name" value="GERANYLGERANYL PYROPHOSPHATE SYNTHASE"/>
    <property type="match status" value="1"/>
</dbReference>
<dbReference type="InterPro" id="IPR008949">
    <property type="entry name" value="Isoprenoid_synthase_dom_sf"/>
</dbReference>
<dbReference type="GO" id="GO:0008299">
    <property type="term" value="P:isoprenoid biosynthetic process"/>
    <property type="evidence" value="ECO:0007669"/>
    <property type="project" value="InterPro"/>
</dbReference>
<dbReference type="SUPFAM" id="SSF48576">
    <property type="entry name" value="Terpenoid synthases"/>
    <property type="match status" value="1"/>
</dbReference>
<dbReference type="RefSeq" id="WP_092881953.1">
    <property type="nucleotide sequence ID" value="NZ_FOOI01000003.1"/>
</dbReference>
<organism evidence="5 6">
    <name type="scientific">Actinopolymorpha cephalotaxi</name>
    <dbReference type="NCBI Taxonomy" id="504797"/>
    <lineage>
        <taxon>Bacteria</taxon>
        <taxon>Bacillati</taxon>
        <taxon>Actinomycetota</taxon>
        <taxon>Actinomycetes</taxon>
        <taxon>Propionibacteriales</taxon>
        <taxon>Actinopolymorphaceae</taxon>
        <taxon>Actinopolymorpha</taxon>
    </lineage>
</organism>
<name>A0A1I2MRY9_9ACTN</name>
<keyword evidence="1" id="KW-0479">Metal-binding</keyword>
<accession>A0A1I2MRY9</accession>
<dbReference type="PROSITE" id="PS00444">
    <property type="entry name" value="POLYPRENYL_SYNTHASE_2"/>
    <property type="match status" value="1"/>
</dbReference>
<evidence type="ECO:0000313" key="7">
    <source>
        <dbReference type="Proteomes" id="UP000533017"/>
    </source>
</evidence>
<dbReference type="GO" id="GO:0004311">
    <property type="term" value="F:geranylgeranyl diphosphate synthase activity"/>
    <property type="evidence" value="ECO:0007669"/>
    <property type="project" value="UniProtKB-EC"/>
</dbReference>
<dbReference type="STRING" id="504797.SAMN05421678_10326"/>
<dbReference type="SFLD" id="SFLDG01017">
    <property type="entry name" value="Polyprenyl_Transferase_Like"/>
    <property type="match status" value="1"/>
</dbReference>
<dbReference type="OrthoDB" id="4497239at2"/>
<keyword evidence="3 4" id="KW-0808">Transferase</keyword>
<dbReference type="Proteomes" id="UP000199052">
    <property type="component" value="Unassembled WGS sequence"/>
</dbReference>
<evidence type="ECO:0000313" key="5">
    <source>
        <dbReference type="EMBL" id="SFF94274.1"/>
    </source>
</evidence>
<reference evidence="4 7" key="2">
    <citation type="submission" date="2020-07" db="EMBL/GenBank/DDBJ databases">
        <title>Sequencing the genomes of 1000 actinobacteria strains.</title>
        <authorList>
            <person name="Klenk H.-P."/>
        </authorList>
    </citation>
    <scope>NUCLEOTIDE SEQUENCE [LARGE SCALE GENOMIC DNA]</scope>
    <source>
        <strain evidence="4 7">DSM 45117</strain>
    </source>
</reference>
<dbReference type="Proteomes" id="UP000533017">
    <property type="component" value="Unassembled WGS sequence"/>
</dbReference>
<evidence type="ECO:0000256" key="1">
    <source>
        <dbReference type="ARBA" id="ARBA00022723"/>
    </source>
</evidence>
<comment type="similarity">
    <text evidence="3">Belongs to the FPP/GGPP synthase family.</text>
</comment>
<dbReference type="AlphaFoldDB" id="A0A1I2MRY9"/>
<reference evidence="5 6" key="1">
    <citation type="submission" date="2016-10" db="EMBL/GenBank/DDBJ databases">
        <authorList>
            <person name="de Groot N.N."/>
        </authorList>
    </citation>
    <scope>NUCLEOTIDE SEQUENCE [LARGE SCALE GENOMIC DNA]</scope>
    <source>
        <strain evidence="5 6">CPCC 202808</strain>
    </source>
</reference>
<keyword evidence="7" id="KW-1185">Reference proteome</keyword>
<dbReference type="GO" id="GO:0004337">
    <property type="term" value="F:(2E,6E)-farnesyl diphosphate synthase activity"/>
    <property type="evidence" value="ECO:0007669"/>
    <property type="project" value="UniProtKB-EC"/>
</dbReference>
<dbReference type="Gene3D" id="1.10.600.10">
    <property type="entry name" value="Farnesyl Diphosphate Synthase"/>
    <property type="match status" value="1"/>
</dbReference>
<keyword evidence="2" id="KW-0460">Magnesium</keyword>
<dbReference type="GO" id="GO:0046872">
    <property type="term" value="F:metal ion binding"/>
    <property type="evidence" value="ECO:0007669"/>
    <property type="project" value="UniProtKB-KW"/>
</dbReference>
<dbReference type="EC" id="2.5.1.29" evidence="4"/>
<evidence type="ECO:0000256" key="2">
    <source>
        <dbReference type="ARBA" id="ARBA00022842"/>
    </source>
</evidence>
<dbReference type="SFLD" id="SFLDS00005">
    <property type="entry name" value="Isoprenoid_Synthase_Type_I"/>
    <property type="match status" value="1"/>
</dbReference>
<gene>
    <name evidence="4" type="ORF">FHR37_004716</name>
    <name evidence="5" type="ORF">SAMN05421678_10326</name>
</gene>
<dbReference type="InterPro" id="IPR000092">
    <property type="entry name" value="Polyprenyl_synt"/>
</dbReference>
<evidence type="ECO:0000256" key="3">
    <source>
        <dbReference type="RuleBase" id="RU004466"/>
    </source>
</evidence>
<dbReference type="EMBL" id="JACBZA010000001">
    <property type="protein sequence ID" value="NYH85865.1"/>
    <property type="molecule type" value="Genomic_DNA"/>
</dbReference>
<dbReference type="EC" id="2.5.1.1" evidence="4"/>
<dbReference type="PROSITE" id="PS00723">
    <property type="entry name" value="POLYPRENYL_SYNTHASE_1"/>
    <property type="match status" value="1"/>
</dbReference>
<dbReference type="PANTHER" id="PTHR12001:SF71">
    <property type="entry name" value="(2E,6E)-FARNESYL DIPHOSPHATE SYNTHASE"/>
    <property type="match status" value="1"/>
</dbReference>
<dbReference type="Pfam" id="PF00348">
    <property type="entry name" value="polyprenyl_synt"/>
    <property type="match status" value="1"/>
</dbReference>
<dbReference type="EMBL" id="FOOI01000003">
    <property type="protein sequence ID" value="SFF94274.1"/>
    <property type="molecule type" value="Genomic_DNA"/>
</dbReference>
<evidence type="ECO:0000313" key="4">
    <source>
        <dbReference type="EMBL" id="NYH85865.1"/>
    </source>
</evidence>
<dbReference type="EC" id="2.5.1.10" evidence="4"/>
<proteinExistence type="inferred from homology"/>
<sequence length="341" mass="36298">MTLLPTERRIAETHRMVEPALLAALDRLDADTRRACGYHFGFWDSDGQFPAEPTARGKGLRPVLAVLSAQAAQAPPEAGVPAALACELVHNFSLLHDDVIDGDTERRHRPTVWARFGVPDAILAGDALLSLANEVLAEADSVHVHVAVRRLGETVRQLIAGQTADIAFEKRDDVTLAECTSMAADKTAALLACSASLGAVLAGAPATLLAALTTFGRHVGMAFQLTDDLLGIWGDPVRTGKPVLSDLRARKKSVPVVAALTAPTMAAEELRDLYRRPDPLDEAELARAASLVEQAGGRGWTEDEADRQLAAGIRALGTVDLPDPVRDDLTRVAGQLRGRSA</sequence>
<dbReference type="GO" id="GO:0004161">
    <property type="term" value="F:dimethylallyltranstransferase activity"/>
    <property type="evidence" value="ECO:0007669"/>
    <property type="project" value="UniProtKB-EC"/>
</dbReference>
<protein>
    <submittedName>
        <fullName evidence="4">Geranylgeranyl diphosphate synthase type I</fullName>
        <ecNumber evidence="4">2.5.1.1</ecNumber>
        <ecNumber evidence="4">2.5.1.10</ecNumber>
        <ecNumber evidence="4">2.5.1.29</ecNumber>
    </submittedName>
    <submittedName>
        <fullName evidence="5">Geranylgeranyl diphosphate synthase, type I</fullName>
    </submittedName>
</protein>
<dbReference type="CDD" id="cd00685">
    <property type="entry name" value="Trans_IPPS_HT"/>
    <property type="match status" value="1"/>
</dbReference>
<evidence type="ECO:0000313" key="6">
    <source>
        <dbReference type="Proteomes" id="UP000199052"/>
    </source>
</evidence>
<dbReference type="InterPro" id="IPR033749">
    <property type="entry name" value="Polyprenyl_synt_CS"/>
</dbReference>